<accession>A0A4Y5Z2M9</accession>
<name>A0A4Y5Z2M9_9GAMM</name>
<gene>
    <name evidence="2" type="ORF">FIV34_06165</name>
</gene>
<keyword evidence="3" id="KW-1185">Reference proteome</keyword>
<evidence type="ECO:0000313" key="3">
    <source>
        <dbReference type="Proteomes" id="UP000316093"/>
    </source>
</evidence>
<evidence type="ECO:0000256" key="1">
    <source>
        <dbReference type="SAM" id="Phobius"/>
    </source>
</evidence>
<proteinExistence type="predicted"/>
<organism evidence="2 3">
    <name type="scientific">Luteibacter pinisoli</name>
    <dbReference type="NCBI Taxonomy" id="2589080"/>
    <lineage>
        <taxon>Bacteria</taxon>
        <taxon>Pseudomonadati</taxon>
        <taxon>Pseudomonadota</taxon>
        <taxon>Gammaproteobacteria</taxon>
        <taxon>Lysobacterales</taxon>
        <taxon>Rhodanobacteraceae</taxon>
        <taxon>Luteibacter</taxon>
    </lineage>
</organism>
<dbReference type="KEGG" id="lpy:FIV34_06165"/>
<keyword evidence="1" id="KW-0472">Membrane</keyword>
<keyword evidence="1" id="KW-0812">Transmembrane</keyword>
<dbReference type="AlphaFoldDB" id="A0A4Y5Z2M9"/>
<reference evidence="2 3" key="1">
    <citation type="submission" date="2019-06" db="EMBL/GenBank/DDBJ databases">
        <title>A complete genome sequence for Luteibacter pinisoli MAH-14.</title>
        <authorList>
            <person name="Baltrus D.A."/>
        </authorList>
    </citation>
    <scope>NUCLEOTIDE SEQUENCE [LARGE SCALE GENOMIC DNA]</scope>
    <source>
        <strain evidence="2 3">MAH-14</strain>
    </source>
</reference>
<dbReference type="EMBL" id="CP041046">
    <property type="protein sequence ID" value="QDE38815.1"/>
    <property type="molecule type" value="Genomic_DNA"/>
</dbReference>
<sequence>MATTALPKLPFTYAVWKKDTNLTISITDPTGKAKFAVLDKAVDAYIKAPTQAALTTLRNALLDWTNHKDKSGGAGAWKKSDRNRKLTLTALYSAICGEGDTDKGQGIPDFMSEGMVNARLGILYLFGNLACDEGKYRIITNGLLDLNGKGAGTIGKAVKRTTEAAQLLMPLPASNPERVAHRNRVSKALQGVAGAVTEAVFTQLAAGEDDGEGSKTEAIWNAIPGGLQMVCDHIAEKVMDQMSPFLANGVAAATGLVSALSAGCDRFRVYARGKGVVLVPGVPTSTIDGIKRAMDISLAGEVYQVLKSGAALTLEGLTAGLAGAIAGIAFSAIEALVAFAQKAHDFYRIRLFLIDAKAMWAQKDKPSSLHRQPYAFNRWYRKTAMRVPVIPVLTLNSGICGDKMRMLCLFSNEGEVITQKAFDAGVAYIDRIKAWGATYLADGGYTFTSTDKLVAELIKPVKV</sequence>
<keyword evidence="1" id="KW-1133">Transmembrane helix</keyword>
<dbReference type="Proteomes" id="UP000316093">
    <property type="component" value="Chromosome"/>
</dbReference>
<dbReference type="OrthoDB" id="9050632at2"/>
<dbReference type="RefSeq" id="WP_139980700.1">
    <property type="nucleotide sequence ID" value="NZ_CP041046.1"/>
</dbReference>
<protein>
    <submittedName>
        <fullName evidence="2">Uncharacterized protein</fullName>
    </submittedName>
</protein>
<evidence type="ECO:0000313" key="2">
    <source>
        <dbReference type="EMBL" id="QDE38815.1"/>
    </source>
</evidence>
<feature type="transmembrane region" description="Helical" evidence="1">
    <location>
        <begin position="317"/>
        <end position="340"/>
    </location>
</feature>